<evidence type="ECO:0000313" key="2">
    <source>
        <dbReference type="EMBL" id="TWT55149.1"/>
    </source>
</evidence>
<dbReference type="EMBL" id="SJPI01000001">
    <property type="protein sequence ID" value="TWT55149.1"/>
    <property type="molecule type" value="Genomic_DNA"/>
</dbReference>
<keyword evidence="1" id="KW-0812">Transmembrane</keyword>
<proteinExistence type="predicted"/>
<sequence>MSERFPVLFFTGNLWLLATLLLLIGKHQERADPYRYSFFGFAGWHSPASYNAYVLVAGVAGVVLIASALATLRKNAGG</sequence>
<evidence type="ECO:0000256" key="1">
    <source>
        <dbReference type="SAM" id="Phobius"/>
    </source>
</evidence>
<keyword evidence="1" id="KW-1133">Transmembrane helix</keyword>
<keyword evidence="1" id="KW-0472">Membrane</keyword>
<evidence type="ECO:0000313" key="3">
    <source>
        <dbReference type="Proteomes" id="UP000316598"/>
    </source>
</evidence>
<dbReference type="AlphaFoldDB" id="A0A5C5WY01"/>
<protein>
    <submittedName>
        <fullName evidence="2">Uncharacterized protein</fullName>
    </submittedName>
</protein>
<accession>A0A5C5WY01</accession>
<reference evidence="2 3" key="1">
    <citation type="submission" date="2019-02" db="EMBL/GenBank/DDBJ databases">
        <title>Deep-cultivation of Planctomycetes and their phenomic and genomic characterization uncovers novel biology.</title>
        <authorList>
            <person name="Wiegand S."/>
            <person name="Jogler M."/>
            <person name="Boedeker C."/>
            <person name="Pinto D."/>
            <person name="Vollmers J."/>
            <person name="Rivas-Marin E."/>
            <person name="Kohn T."/>
            <person name="Peeters S.H."/>
            <person name="Heuer A."/>
            <person name="Rast P."/>
            <person name="Oberbeckmann S."/>
            <person name="Bunk B."/>
            <person name="Jeske O."/>
            <person name="Meyerdierks A."/>
            <person name="Storesund J.E."/>
            <person name="Kallscheuer N."/>
            <person name="Luecker S."/>
            <person name="Lage O.M."/>
            <person name="Pohl T."/>
            <person name="Merkel B.J."/>
            <person name="Hornburger P."/>
            <person name="Mueller R.-W."/>
            <person name="Bruemmer F."/>
            <person name="Labrenz M."/>
            <person name="Spormann A.M."/>
            <person name="Op Den Camp H."/>
            <person name="Overmann J."/>
            <person name="Amann R."/>
            <person name="Jetten M.S.M."/>
            <person name="Mascher T."/>
            <person name="Medema M.H."/>
            <person name="Devos D.P."/>
            <person name="Kaster A.-K."/>
            <person name="Ovreas L."/>
            <person name="Rohde M."/>
            <person name="Galperin M.Y."/>
            <person name="Jogler C."/>
        </authorList>
    </citation>
    <scope>NUCLEOTIDE SEQUENCE [LARGE SCALE GENOMIC DNA]</scope>
    <source>
        <strain evidence="2 3">Pla22</strain>
    </source>
</reference>
<name>A0A5C5WY01_9BACT</name>
<feature type="transmembrane region" description="Helical" evidence="1">
    <location>
        <begin position="50"/>
        <end position="72"/>
    </location>
</feature>
<dbReference type="Proteomes" id="UP000316598">
    <property type="component" value="Unassembled WGS sequence"/>
</dbReference>
<comment type="caution">
    <text evidence="2">The sequence shown here is derived from an EMBL/GenBank/DDBJ whole genome shotgun (WGS) entry which is preliminary data.</text>
</comment>
<organism evidence="2 3">
    <name type="scientific">Rubripirellula amarantea</name>
    <dbReference type="NCBI Taxonomy" id="2527999"/>
    <lineage>
        <taxon>Bacteria</taxon>
        <taxon>Pseudomonadati</taxon>
        <taxon>Planctomycetota</taxon>
        <taxon>Planctomycetia</taxon>
        <taxon>Pirellulales</taxon>
        <taxon>Pirellulaceae</taxon>
        <taxon>Rubripirellula</taxon>
    </lineage>
</organism>
<dbReference type="RefSeq" id="WP_146515071.1">
    <property type="nucleotide sequence ID" value="NZ_SJPI01000001.1"/>
</dbReference>
<keyword evidence="3" id="KW-1185">Reference proteome</keyword>
<gene>
    <name evidence="2" type="ORF">Pla22_28030</name>
</gene>